<evidence type="ECO:0000256" key="4">
    <source>
        <dbReference type="ARBA" id="ARBA00022989"/>
    </source>
</evidence>
<evidence type="ECO:0000259" key="7">
    <source>
        <dbReference type="Pfam" id="PF03176"/>
    </source>
</evidence>
<sequence length="958" mass="103310">MAKPSLLDRYKNKILVLAVLLTPLACYGALKAIVNNRNDVSDWLPKSYPETVELRWFRKHFAADQFILVSWDGAELGEAHDGSQDDPRIQKLADALLEVKLPEKAGGGQAFTTVTTARSVLKQLMSPPQSLPRKQATERLTGGLVGANGKQTVVMATLSADAAANLKYSVSAPKAGLGLKKWPTSPLYQALEMAGISRSEVRLGGPPIDNVSIDDEGEKTLLRLAGLAGLLGIGLAYWSLRSVWMTALVFSCGILSAAVSLAMVPLLGHRMDAILMSMPALIYVLAVSGAVHIINYYRQAALEQGNLDHAVEHAVAHAWRPAILCAVTSGIGLASLLTSDIVPIAKFGGFSALGNFTMLIVLFLVLPAAMKRWTWKPPEYLAMLAGKKVEKMGDESEFGAAGWTRFGNFIRRHHAMVLGASMATIVVLCAGLPRTTTSIDLLKLFSEDAKLLDDYRWFENNLGRIVPMELVVRFPRETQYESAPESLAAGQKVDRHTFFERLKLVERIEKSVQDRLGPKGDDLIGATMSAATFAPDLGGGESGVGASTYRGVVNKRLLASRQELEGSGFLKVEGPEAGERAGDELWRISIRVAAFHDINHGELVDRMKAAVKPVLTARAASVDALEGLSQRRLGQPNGARVVALRLPESKGVTEDVVAFISSKNVTAQTAAVNLEALSDEQIAKNLGAFDGVVLTGGYGAHDYERLRKASIPILASFDAAERQVANGNSVDDGSAEVDVVYTGVIPVVYKAQHALLQSLISSTWWSFMTITPLMMFVCRGIAAGAVVMVPNTLPVLVVFGGMGWLGIPVDIGSMMAASIALGVAVDDTIHFLAWYKDDLRALGDRSEAVLCSYRRSANATLQAGLINGLGLSVFATSSFTPTQRFGWLMLTILVAGIVAELIMLPSIMFGPIGRVFDLKKEKRRPATEPISVRGRVDSILSPLDRRRALREHGASLKI</sequence>
<gene>
    <name evidence="8" type="ORF">I41_38480</name>
</gene>
<dbReference type="RefSeq" id="WP_145434379.1">
    <property type="nucleotide sequence ID" value="NZ_CP036339.1"/>
</dbReference>
<feature type="transmembrane region" description="Helical" evidence="6">
    <location>
        <begin position="856"/>
        <end position="875"/>
    </location>
</feature>
<feature type="transmembrane region" description="Helical" evidence="6">
    <location>
        <begin position="318"/>
        <end position="338"/>
    </location>
</feature>
<dbReference type="AlphaFoldDB" id="A0A517U1Z2"/>
<protein>
    <submittedName>
        <fullName evidence="8">MMPL family protein</fullName>
    </submittedName>
</protein>
<evidence type="ECO:0000256" key="5">
    <source>
        <dbReference type="ARBA" id="ARBA00023136"/>
    </source>
</evidence>
<evidence type="ECO:0000256" key="6">
    <source>
        <dbReference type="SAM" id="Phobius"/>
    </source>
</evidence>
<dbReference type="Gene3D" id="1.20.1640.10">
    <property type="entry name" value="Multidrug efflux transporter AcrB transmembrane domain"/>
    <property type="match status" value="2"/>
</dbReference>
<evidence type="ECO:0000313" key="8">
    <source>
        <dbReference type="EMBL" id="QDT74651.1"/>
    </source>
</evidence>
<keyword evidence="2" id="KW-1003">Cell membrane</keyword>
<organism evidence="8 9">
    <name type="scientific">Lacipirellula limnantheis</name>
    <dbReference type="NCBI Taxonomy" id="2528024"/>
    <lineage>
        <taxon>Bacteria</taxon>
        <taxon>Pseudomonadati</taxon>
        <taxon>Planctomycetota</taxon>
        <taxon>Planctomycetia</taxon>
        <taxon>Pirellulales</taxon>
        <taxon>Lacipirellulaceae</taxon>
        <taxon>Lacipirellula</taxon>
    </lineage>
</organism>
<feature type="domain" description="Membrane transport protein MMPL" evidence="7">
    <location>
        <begin position="735"/>
        <end position="924"/>
    </location>
</feature>
<keyword evidence="3 6" id="KW-0812">Transmembrane</keyword>
<dbReference type="OrthoDB" id="2112773at2"/>
<dbReference type="KEGG" id="llh:I41_38480"/>
<dbReference type="PANTHER" id="PTHR33406">
    <property type="entry name" value="MEMBRANE PROTEIN MJ1562-RELATED"/>
    <property type="match status" value="1"/>
</dbReference>
<feature type="transmembrane region" description="Helical" evidence="6">
    <location>
        <begin position="273"/>
        <end position="297"/>
    </location>
</feature>
<dbReference type="PANTHER" id="PTHR33406:SF12">
    <property type="entry name" value="BLR2997 PROTEIN"/>
    <property type="match status" value="1"/>
</dbReference>
<dbReference type="Pfam" id="PF03176">
    <property type="entry name" value="MMPL"/>
    <property type="match status" value="2"/>
</dbReference>
<evidence type="ECO:0000256" key="1">
    <source>
        <dbReference type="ARBA" id="ARBA00004651"/>
    </source>
</evidence>
<accession>A0A517U1Z2</accession>
<feature type="transmembrane region" description="Helical" evidence="6">
    <location>
        <begin position="785"/>
        <end position="807"/>
    </location>
</feature>
<keyword evidence="4 6" id="KW-1133">Transmembrane helix</keyword>
<feature type="transmembrane region" description="Helical" evidence="6">
    <location>
        <begin position="247"/>
        <end position="267"/>
    </location>
</feature>
<feature type="domain" description="Membrane transport protein MMPL" evidence="7">
    <location>
        <begin position="196"/>
        <end position="413"/>
    </location>
</feature>
<comment type="subcellular location">
    <subcellularLocation>
        <location evidence="1">Cell membrane</location>
        <topology evidence="1">Multi-pass membrane protein</topology>
    </subcellularLocation>
</comment>
<name>A0A517U1Z2_9BACT</name>
<feature type="transmembrane region" description="Helical" evidence="6">
    <location>
        <begin position="887"/>
        <end position="913"/>
    </location>
</feature>
<feature type="transmembrane region" description="Helical" evidence="6">
    <location>
        <begin position="344"/>
        <end position="366"/>
    </location>
</feature>
<feature type="transmembrane region" description="Helical" evidence="6">
    <location>
        <begin position="415"/>
        <end position="433"/>
    </location>
</feature>
<evidence type="ECO:0000313" key="9">
    <source>
        <dbReference type="Proteomes" id="UP000317909"/>
    </source>
</evidence>
<dbReference type="Proteomes" id="UP000317909">
    <property type="component" value="Chromosome"/>
</dbReference>
<proteinExistence type="predicted"/>
<evidence type="ECO:0000256" key="3">
    <source>
        <dbReference type="ARBA" id="ARBA00022692"/>
    </source>
</evidence>
<feature type="transmembrane region" description="Helical" evidence="6">
    <location>
        <begin position="221"/>
        <end position="240"/>
    </location>
</feature>
<feature type="transmembrane region" description="Helical" evidence="6">
    <location>
        <begin position="813"/>
        <end position="835"/>
    </location>
</feature>
<keyword evidence="5 6" id="KW-0472">Membrane</keyword>
<dbReference type="SUPFAM" id="SSF82866">
    <property type="entry name" value="Multidrug efflux transporter AcrB transmembrane domain"/>
    <property type="match status" value="2"/>
</dbReference>
<dbReference type="InterPro" id="IPR050545">
    <property type="entry name" value="Mycobact_MmpL"/>
</dbReference>
<dbReference type="GO" id="GO:0005886">
    <property type="term" value="C:plasma membrane"/>
    <property type="evidence" value="ECO:0007669"/>
    <property type="project" value="UniProtKB-SubCell"/>
</dbReference>
<reference evidence="8 9" key="1">
    <citation type="submission" date="2019-02" db="EMBL/GenBank/DDBJ databases">
        <title>Deep-cultivation of Planctomycetes and their phenomic and genomic characterization uncovers novel biology.</title>
        <authorList>
            <person name="Wiegand S."/>
            <person name="Jogler M."/>
            <person name="Boedeker C."/>
            <person name="Pinto D."/>
            <person name="Vollmers J."/>
            <person name="Rivas-Marin E."/>
            <person name="Kohn T."/>
            <person name="Peeters S.H."/>
            <person name="Heuer A."/>
            <person name="Rast P."/>
            <person name="Oberbeckmann S."/>
            <person name="Bunk B."/>
            <person name="Jeske O."/>
            <person name="Meyerdierks A."/>
            <person name="Storesund J.E."/>
            <person name="Kallscheuer N."/>
            <person name="Luecker S."/>
            <person name="Lage O.M."/>
            <person name="Pohl T."/>
            <person name="Merkel B.J."/>
            <person name="Hornburger P."/>
            <person name="Mueller R.-W."/>
            <person name="Bruemmer F."/>
            <person name="Labrenz M."/>
            <person name="Spormann A.M."/>
            <person name="Op den Camp H."/>
            <person name="Overmann J."/>
            <person name="Amann R."/>
            <person name="Jetten M.S.M."/>
            <person name="Mascher T."/>
            <person name="Medema M.H."/>
            <person name="Devos D.P."/>
            <person name="Kaster A.-K."/>
            <person name="Ovreas L."/>
            <person name="Rohde M."/>
            <person name="Galperin M.Y."/>
            <person name="Jogler C."/>
        </authorList>
    </citation>
    <scope>NUCLEOTIDE SEQUENCE [LARGE SCALE GENOMIC DNA]</scope>
    <source>
        <strain evidence="8 9">I41</strain>
    </source>
</reference>
<dbReference type="EMBL" id="CP036339">
    <property type="protein sequence ID" value="QDT74651.1"/>
    <property type="molecule type" value="Genomic_DNA"/>
</dbReference>
<keyword evidence="9" id="KW-1185">Reference proteome</keyword>
<dbReference type="InterPro" id="IPR004869">
    <property type="entry name" value="MMPL_dom"/>
</dbReference>
<evidence type="ECO:0000256" key="2">
    <source>
        <dbReference type="ARBA" id="ARBA00022475"/>
    </source>
</evidence>